<dbReference type="AlphaFoldDB" id="A0A2G5HLV1"/>
<proteinExistence type="predicted"/>
<name>A0A2G5HLV1_CERBT</name>
<reference evidence="4 6" key="2">
    <citation type="submission" date="2023-09" db="EMBL/GenBank/DDBJ databases">
        <title>Complete-Gapless Cercospora beticola genome.</title>
        <authorList>
            <person name="Wyatt N.A."/>
            <person name="Spanner R.E."/>
            <person name="Bolton M.D."/>
        </authorList>
    </citation>
    <scope>NUCLEOTIDE SEQUENCE [LARGE SCALE GENOMIC DNA]</scope>
    <source>
        <strain evidence="4">Cb09-40</strain>
    </source>
</reference>
<feature type="transmembrane region" description="Helical" evidence="2">
    <location>
        <begin position="619"/>
        <end position="641"/>
    </location>
</feature>
<organism evidence="3 5">
    <name type="scientific">Cercospora beticola</name>
    <name type="common">Sugarbeet leaf spot fungus</name>
    <dbReference type="NCBI Taxonomy" id="122368"/>
    <lineage>
        <taxon>Eukaryota</taxon>
        <taxon>Fungi</taxon>
        <taxon>Dikarya</taxon>
        <taxon>Ascomycota</taxon>
        <taxon>Pezizomycotina</taxon>
        <taxon>Dothideomycetes</taxon>
        <taxon>Dothideomycetidae</taxon>
        <taxon>Mycosphaerellales</taxon>
        <taxon>Mycosphaerellaceae</taxon>
        <taxon>Cercospora</taxon>
    </lineage>
</organism>
<dbReference type="EMBL" id="LKMD01000105">
    <property type="protein sequence ID" value="PIA93527.1"/>
    <property type="molecule type" value="Genomic_DNA"/>
</dbReference>
<evidence type="ECO:0000313" key="4">
    <source>
        <dbReference type="EMBL" id="WPB01166.1"/>
    </source>
</evidence>
<dbReference type="Proteomes" id="UP000230605">
    <property type="component" value="Chromosome 4"/>
</dbReference>
<feature type="region of interest" description="Disordered" evidence="1">
    <location>
        <begin position="704"/>
        <end position="755"/>
    </location>
</feature>
<feature type="transmembrane region" description="Helical" evidence="2">
    <location>
        <begin position="51"/>
        <end position="73"/>
    </location>
</feature>
<dbReference type="PANTHER" id="PTHR35041:SF6">
    <property type="entry name" value="FORMYLMETHIONINE DEFORMYLASE-LIKE PROTEIN-RELATED"/>
    <property type="match status" value="1"/>
</dbReference>
<dbReference type="EMBL" id="CP134187">
    <property type="protein sequence ID" value="WPB01166.1"/>
    <property type="molecule type" value="Genomic_DNA"/>
</dbReference>
<evidence type="ECO:0000256" key="2">
    <source>
        <dbReference type="SAM" id="Phobius"/>
    </source>
</evidence>
<reference evidence="3 5" key="1">
    <citation type="submission" date="2015-10" db="EMBL/GenBank/DDBJ databases">
        <title>The cercosporin biosynthetic gene cluster was horizontally transferred to several fungal lineages and shown to be expanded in Cercospora beticola based on microsynteny with recipient genomes.</title>
        <authorList>
            <person name="De Jonge R."/>
            <person name="Ebert M.K."/>
            <person name="Suttle J.C."/>
            <person name="Jurick Ii W.M."/>
            <person name="Secor G.A."/>
            <person name="Thomma B.P."/>
            <person name="Van De Peer Y."/>
            <person name="Bolton M.D."/>
        </authorList>
    </citation>
    <scope>NUCLEOTIDE SEQUENCE [LARGE SCALE GENOMIC DNA]</scope>
    <source>
        <strain evidence="3 5">09-40</strain>
    </source>
</reference>
<keyword evidence="2" id="KW-0472">Membrane</keyword>
<sequence length="755" mass="82723">MISFLIIGIAFAIGHHAFYRSLQNTEVRSAPYQFAGWQITPQQLNTAGGTAFAFAVKASLVLAISTAYVQLFFRAITKVSHSMACIDSWFSGLGDITALFGLTTFWTHPVLATIAMTTWLLPIAAIVAPATLSVSFDHLPPVEESHFVPVPAFASLKFADPYSQGGYKSSFEVTRTVQATAAAGSILPIPAPAVNASWVATMPAPRLACDNVDDTILNAIKDNLAVMLAPFVRSTYDPTDPDYSGDGWEATVFAENMLNYMSWSATSNKDIRAYSEMPPLDIYDPAEFAAVGRPTASQFAAIALQIGFDRPINIFQDLLYVASLPRLVDTWQNVPDAFYAFIKGWNASTADGARKAMDWAFEEASVVRCKLVPSEYTLSFSYDGPAQEQKIEILHVIDVEMDLHRQWPMVATGTADPGCLYLVDRDSIVAAEGKNPSECQIDDEILLRQSYRAMMDSFAKLTVGAMNPKGVEEGTAILASPSSMLPNRSDSTFGHYQYKTQVLGTSLADSIELKLLDQTVVGAEDLIEAYTAYDAPNLNGREYATVLDEAYSLLRPASQTAPRKHLKDMIEELFFNVSISMASSTMFRYNITAPNAPGNVTVTINRMGNVYSYSAEKLWLAYGLAISIAIISVAIGLLAIFRSGASFTLNFSTIVRATRTADVSIEMDEQSLPGKDPLPKSWKRARFTIQPVAAYQVNNLKSGPYASVNQNDDRPPQAEDQLSPELRFDKRPGGNALERAEERRSPRPGAREDNE</sequence>
<evidence type="ECO:0000256" key="1">
    <source>
        <dbReference type="SAM" id="MobiDB-lite"/>
    </source>
</evidence>
<protein>
    <submittedName>
        <fullName evidence="3">Uncharacterized protein</fullName>
    </submittedName>
</protein>
<dbReference type="Proteomes" id="UP001302367">
    <property type="component" value="Chromosome 4"/>
</dbReference>
<dbReference type="OrthoDB" id="5322539at2759"/>
<feature type="compositionally biased region" description="Basic and acidic residues" evidence="1">
    <location>
        <begin position="726"/>
        <end position="755"/>
    </location>
</feature>
<evidence type="ECO:0000313" key="3">
    <source>
        <dbReference type="EMBL" id="PIA93527.1"/>
    </source>
</evidence>
<dbReference type="PANTHER" id="PTHR35041">
    <property type="entry name" value="MEDIATOR OF RNA POLYMERASE II TRANSCRIPTION SUBUNIT 1"/>
    <property type="match status" value="1"/>
</dbReference>
<feature type="transmembrane region" description="Helical" evidence="2">
    <location>
        <begin position="112"/>
        <end position="132"/>
    </location>
</feature>
<evidence type="ECO:0000313" key="5">
    <source>
        <dbReference type="Proteomes" id="UP000230605"/>
    </source>
</evidence>
<accession>A0A2G5HLV1</accession>
<gene>
    <name evidence="3" type="ORF">CB0940_03962</name>
    <name evidence="4" type="ORF">RHO25_005787</name>
</gene>
<keyword evidence="2" id="KW-0812">Transmembrane</keyword>
<keyword evidence="2" id="KW-1133">Transmembrane helix</keyword>
<evidence type="ECO:0000313" key="6">
    <source>
        <dbReference type="Proteomes" id="UP001302367"/>
    </source>
</evidence>
<keyword evidence="6" id="KW-1185">Reference proteome</keyword>